<accession>A0A6J4RGS6</accession>
<feature type="region of interest" description="Disordered" evidence="1">
    <location>
        <begin position="151"/>
        <end position="187"/>
    </location>
</feature>
<dbReference type="InterPro" id="IPR011748">
    <property type="entry name" value="Unchr_phage_tail-like"/>
</dbReference>
<dbReference type="AlphaFoldDB" id="A0A6J4RGS6"/>
<evidence type="ECO:0008006" key="3">
    <source>
        <dbReference type="Google" id="ProtNLM"/>
    </source>
</evidence>
<name>A0A6J4RGS6_9ACTN</name>
<protein>
    <recommendedName>
        <fullName evidence="3">Phage tail protein</fullName>
    </recommendedName>
</protein>
<sequence>MSSGAPAFPRGPRTASERAYLRAGLPSLYRDPGSFAMGFVGGLEEVLDPIVAMLDNLHAHLDPGLAPPALLGAIASWLGLRFDETVGVDERRELVRRAIDLAPQFAEQPGEPKRRGRKGGVIRQRGTKAGLELVLQLSFPDLELAVQDDGVAAASTDPRESPRPSPRTFSVTWSPKTPPSARQRQAIDRIVRDMKPAGVRYRPPGPSAT</sequence>
<reference evidence="2" key="1">
    <citation type="submission" date="2020-02" db="EMBL/GenBank/DDBJ databases">
        <authorList>
            <person name="Meier V. D."/>
        </authorList>
    </citation>
    <scope>NUCLEOTIDE SEQUENCE</scope>
    <source>
        <strain evidence="2">AVDCRST_MAG67</strain>
    </source>
</reference>
<evidence type="ECO:0000256" key="1">
    <source>
        <dbReference type="SAM" id="MobiDB-lite"/>
    </source>
</evidence>
<organism evidence="2">
    <name type="scientific">uncultured Solirubrobacteraceae bacterium</name>
    <dbReference type="NCBI Taxonomy" id="1162706"/>
    <lineage>
        <taxon>Bacteria</taxon>
        <taxon>Bacillati</taxon>
        <taxon>Actinomycetota</taxon>
        <taxon>Thermoleophilia</taxon>
        <taxon>Solirubrobacterales</taxon>
        <taxon>Solirubrobacteraceae</taxon>
        <taxon>environmental samples</taxon>
    </lineage>
</organism>
<proteinExistence type="predicted"/>
<evidence type="ECO:0000313" key="2">
    <source>
        <dbReference type="EMBL" id="CAA9470743.1"/>
    </source>
</evidence>
<dbReference type="NCBIfam" id="TIGR02242">
    <property type="entry name" value="tail_TIGR02242"/>
    <property type="match status" value="1"/>
</dbReference>
<dbReference type="EMBL" id="CADCVQ010000002">
    <property type="protein sequence ID" value="CAA9470743.1"/>
    <property type="molecule type" value="Genomic_DNA"/>
</dbReference>
<gene>
    <name evidence="2" type="ORF">AVDCRST_MAG67-6</name>
</gene>
<feature type="compositionally biased region" description="Polar residues" evidence="1">
    <location>
        <begin position="167"/>
        <end position="183"/>
    </location>
</feature>